<proteinExistence type="predicted"/>
<dbReference type="InterPro" id="IPR039068">
    <property type="entry name" value="PqqC-like"/>
</dbReference>
<evidence type="ECO:0000313" key="2">
    <source>
        <dbReference type="EMBL" id="QDU97668.1"/>
    </source>
</evidence>
<dbReference type="PANTHER" id="PTHR40279">
    <property type="entry name" value="PQQC-LIKE PROTEIN"/>
    <property type="match status" value="1"/>
</dbReference>
<organism evidence="2 3">
    <name type="scientific">Lignipirellula cremea</name>
    <dbReference type="NCBI Taxonomy" id="2528010"/>
    <lineage>
        <taxon>Bacteria</taxon>
        <taxon>Pseudomonadati</taxon>
        <taxon>Planctomycetota</taxon>
        <taxon>Planctomycetia</taxon>
        <taxon>Pirellulales</taxon>
        <taxon>Pirellulaceae</taxon>
        <taxon>Lignipirellula</taxon>
    </lineage>
</organism>
<dbReference type="GO" id="GO:0016491">
    <property type="term" value="F:oxidoreductase activity"/>
    <property type="evidence" value="ECO:0007669"/>
    <property type="project" value="UniProtKB-KW"/>
</dbReference>
<evidence type="ECO:0008006" key="4">
    <source>
        <dbReference type="Google" id="ProtNLM"/>
    </source>
</evidence>
<gene>
    <name evidence="2" type="ORF">Pla8534_55200</name>
</gene>
<dbReference type="InterPro" id="IPR016084">
    <property type="entry name" value="Haem_Oase-like_multi-hlx"/>
</dbReference>
<reference evidence="2 3" key="1">
    <citation type="submission" date="2019-02" db="EMBL/GenBank/DDBJ databases">
        <title>Deep-cultivation of Planctomycetes and their phenomic and genomic characterization uncovers novel biology.</title>
        <authorList>
            <person name="Wiegand S."/>
            <person name="Jogler M."/>
            <person name="Boedeker C."/>
            <person name="Pinto D."/>
            <person name="Vollmers J."/>
            <person name="Rivas-Marin E."/>
            <person name="Kohn T."/>
            <person name="Peeters S.H."/>
            <person name="Heuer A."/>
            <person name="Rast P."/>
            <person name="Oberbeckmann S."/>
            <person name="Bunk B."/>
            <person name="Jeske O."/>
            <person name="Meyerdierks A."/>
            <person name="Storesund J.E."/>
            <person name="Kallscheuer N."/>
            <person name="Luecker S."/>
            <person name="Lage O.M."/>
            <person name="Pohl T."/>
            <person name="Merkel B.J."/>
            <person name="Hornburger P."/>
            <person name="Mueller R.-W."/>
            <person name="Bruemmer F."/>
            <person name="Labrenz M."/>
            <person name="Spormann A.M."/>
            <person name="Op den Camp H."/>
            <person name="Overmann J."/>
            <person name="Amann R."/>
            <person name="Jetten M.S.M."/>
            <person name="Mascher T."/>
            <person name="Medema M.H."/>
            <person name="Devos D.P."/>
            <person name="Kaster A.-K."/>
            <person name="Ovreas L."/>
            <person name="Rohde M."/>
            <person name="Galperin M.Y."/>
            <person name="Jogler C."/>
        </authorList>
    </citation>
    <scope>NUCLEOTIDE SEQUENCE [LARGE SCALE GENOMIC DNA]</scope>
    <source>
        <strain evidence="2 3">Pla85_3_4</strain>
    </source>
</reference>
<dbReference type="KEGG" id="lcre:Pla8534_55200"/>
<dbReference type="PANTHER" id="PTHR40279:SF3">
    <property type="entry name" value="4-AMINOBENZOATE SYNTHASE"/>
    <property type="match status" value="1"/>
</dbReference>
<dbReference type="Proteomes" id="UP000317648">
    <property type="component" value="Chromosome"/>
</dbReference>
<dbReference type="Gene3D" id="1.20.910.10">
    <property type="entry name" value="Heme oxygenase-like"/>
    <property type="match status" value="1"/>
</dbReference>
<sequence length="238" mass="26691">METLTTKTACGKNDQESLTPEEMEQRLYAAVDSHKFEESRFYKLVVKPKCPPALIARWAWAVHASATTFCAMLADLVETAPTTAARLTLLENLMEEEGIFLHASHGLVAKPEAKHCALSLRLAQACSQELEAPQGASDTIVKANRYIQEGRWLETVSFILVGQELRFARTSLLMYEVLKKKGFSEWDLAFLTVHGEADERHGREAIELVVDHALTREEQELALQAAEAGARHFFNTYN</sequence>
<dbReference type="AlphaFoldDB" id="A0A518E0Q8"/>
<protein>
    <recommendedName>
        <fullName evidence="4">PqqC-like protein</fullName>
    </recommendedName>
</protein>
<evidence type="ECO:0000313" key="3">
    <source>
        <dbReference type="Proteomes" id="UP000317648"/>
    </source>
</evidence>
<dbReference type="Pfam" id="PF14518">
    <property type="entry name" value="Haem_oxygenas_2"/>
    <property type="match status" value="1"/>
</dbReference>
<keyword evidence="1" id="KW-0560">Oxidoreductase</keyword>
<name>A0A518E0Q8_9BACT</name>
<dbReference type="SUPFAM" id="SSF48613">
    <property type="entry name" value="Heme oxygenase-like"/>
    <property type="match status" value="1"/>
</dbReference>
<evidence type="ECO:0000256" key="1">
    <source>
        <dbReference type="ARBA" id="ARBA00023002"/>
    </source>
</evidence>
<accession>A0A518E0Q8</accession>
<dbReference type="EMBL" id="CP036433">
    <property type="protein sequence ID" value="QDU97668.1"/>
    <property type="molecule type" value="Genomic_DNA"/>
</dbReference>
<keyword evidence="3" id="KW-1185">Reference proteome</keyword>